<dbReference type="EMBL" id="CP014167">
    <property type="protein sequence ID" value="ANS73324.1"/>
    <property type="molecule type" value="Genomic_DNA"/>
</dbReference>
<feature type="compositionally biased region" description="Basic and acidic residues" evidence="1">
    <location>
        <begin position="1"/>
        <end position="22"/>
    </location>
</feature>
<dbReference type="Proteomes" id="UP000092573">
    <property type="component" value="Chromosome"/>
</dbReference>
<evidence type="ECO:0000256" key="1">
    <source>
        <dbReference type="SAM" id="MobiDB-lite"/>
    </source>
</evidence>
<dbReference type="Pfam" id="PF13847">
    <property type="entry name" value="Methyltransf_31"/>
    <property type="match status" value="1"/>
</dbReference>
<dbReference type="GO" id="GO:0008168">
    <property type="term" value="F:methyltransferase activity"/>
    <property type="evidence" value="ECO:0007669"/>
    <property type="project" value="UniProtKB-KW"/>
</dbReference>
<dbReference type="RefSeq" id="WP_068693554.1">
    <property type="nucleotide sequence ID" value="NZ_CP014167.1"/>
</dbReference>
<evidence type="ECO:0000313" key="4">
    <source>
        <dbReference type="Proteomes" id="UP000092573"/>
    </source>
</evidence>
<dbReference type="GO" id="GO:0032259">
    <property type="term" value="P:methylation"/>
    <property type="evidence" value="ECO:0007669"/>
    <property type="project" value="UniProtKB-KW"/>
</dbReference>
<gene>
    <name evidence="3" type="ORF">AWM70_00935</name>
</gene>
<dbReference type="AlphaFoldDB" id="A0A1B1MVY2"/>
<keyword evidence="3" id="KW-0808">Transferase</keyword>
<sequence length="253" mass="27676">MDKKAATGETGSDKKGTGELDGKPGNGALALLQPAPGERILDAGCGTGDLTAAMAAAGAIPTGIDVSGEAVKRAALKYPSLSFRTGDIRHYRTKVRFDAVFSHAVIHWIKDAPEVITSIRLALREGGRFVAEFAGSGNVSTLTAAMKETLEEEGYVWEGRNPWYLPTADQYAELLEQNGFRVMEARHFDHPTPLKAGVRKWLNSFSPYFFADVPEDAKSTMFEAIENRVKPQLYRDGQWMADTSRLRIAAIKI</sequence>
<feature type="domain" description="Methyltransferase" evidence="2">
    <location>
        <begin position="36"/>
        <end position="178"/>
    </location>
</feature>
<dbReference type="InterPro" id="IPR029063">
    <property type="entry name" value="SAM-dependent_MTases_sf"/>
</dbReference>
<dbReference type="OrthoDB" id="9760689at2"/>
<protein>
    <submittedName>
        <fullName evidence="3">Methyltransferase type 11</fullName>
    </submittedName>
</protein>
<feature type="region of interest" description="Disordered" evidence="1">
    <location>
        <begin position="1"/>
        <end position="28"/>
    </location>
</feature>
<dbReference type="SUPFAM" id="SSF53335">
    <property type="entry name" value="S-adenosyl-L-methionine-dependent methyltransferases"/>
    <property type="match status" value="1"/>
</dbReference>
<evidence type="ECO:0000259" key="2">
    <source>
        <dbReference type="Pfam" id="PF13847"/>
    </source>
</evidence>
<dbReference type="CDD" id="cd02440">
    <property type="entry name" value="AdoMet_MTases"/>
    <property type="match status" value="1"/>
</dbReference>
<reference evidence="3 4" key="1">
    <citation type="submission" date="2016-01" db="EMBL/GenBank/DDBJ databases">
        <title>Complete Genome Sequence of Paenibacillus yonginensis DCY84, a novel Plant Growth-Promoting Bacteria with Elicitation of Induced Systemic Resistance.</title>
        <authorList>
            <person name="Kim Y.J."/>
            <person name="Yang D.C."/>
            <person name="Sukweenadhi J."/>
        </authorList>
    </citation>
    <scope>NUCLEOTIDE SEQUENCE [LARGE SCALE GENOMIC DNA]</scope>
    <source>
        <strain evidence="3 4">DCY84</strain>
    </source>
</reference>
<dbReference type="KEGG" id="pyg:AWM70_00935"/>
<organism evidence="3 4">
    <name type="scientific">Paenibacillus yonginensis</name>
    <dbReference type="NCBI Taxonomy" id="1462996"/>
    <lineage>
        <taxon>Bacteria</taxon>
        <taxon>Bacillati</taxon>
        <taxon>Bacillota</taxon>
        <taxon>Bacilli</taxon>
        <taxon>Bacillales</taxon>
        <taxon>Paenibacillaceae</taxon>
        <taxon>Paenibacillus</taxon>
    </lineage>
</organism>
<keyword evidence="4" id="KW-1185">Reference proteome</keyword>
<dbReference type="InterPro" id="IPR025714">
    <property type="entry name" value="Methyltranfer_dom"/>
</dbReference>
<accession>A0A1B1MVY2</accession>
<name>A0A1B1MVY2_9BACL</name>
<keyword evidence="3" id="KW-0489">Methyltransferase</keyword>
<dbReference type="PANTHER" id="PTHR43861">
    <property type="entry name" value="TRANS-ACONITATE 2-METHYLTRANSFERASE-RELATED"/>
    <property type="match status" value="1"/>
</dbReference>
<proteinExistence type="predicted"/>
<evidence type="ECO:0000313" key="3">
    <source>
        <dbReference type="EMBL" id="ANS73324.1"/>
    </source>
</evidence>
<dbReference type="Gene3D" id="3.40.50.150">
    <property type="entry name" value="Vaccinia Virus protein VP39"/>
    <property type="match status" value="1"/>
</dbReference>
<dbReference type="STRING" id="1462996.AWM70_00935"/>
<dbReference type="PANTHER" id="PTHR43861:SF1">
    <property type="entry name" value="TRANS-ACONITATE 2-METHYLTRANSFERASE"/>
    <property type="match status" value="1"/>
</dbReference>